<evidence type="ECO:0000256" key="2">
    <source>
        <dbReference type="ARBA" id="ARBA00022448"/>
    </source>
</evidence>
<sequence>MYEYVVEMKGISKSFPGTKALDDVALQLKKGEIHALVGENGAGKSTLMNILTGQISMDIGEIFMEGKPVRFSSPKDALKKSIVLVPQELNLVPELSIAENIFLGNEILKIRLIDWKSTCKEAEKLLELLGVHVDVTQPVKKLSAAYQQLVSIARALAYSPKLLILDEPTAVLTKNEKENLFKSMRKLKENGTTMVFISHHLDEVMELTDRVTIMRDGHVVKVVNTNEITKDEMINLMAGKKVEKTKRIKRKVSDEIFFEVRNLTRKGEFEDISFHVKKGEILCVAGLVGAGRTEIFKCAFGITEKEPGGKIFIEGREVNIKSPIDAIKYGIGYVSEERRHDGITPNMSVMENMILPSYGELKKYGLIDYEKAVSITNDYIQSFRIKTPSRDTLIKNLSGGNQQKVIVARWMAKGIKMLILDEPTRGIDVNAKGEIHQLIRELADKGVAVVVISSEIEEVLALADRIMVIQRGKIGGYINDVDMTTQEDVLKVAFQ</sequence>
<dbReference type="CDD" id="cd03215">
    <property type="entry name" value="ABC_Carb_Monos_II"/>
    <property type="match status" value="1"/>
</dbReference>
<evidence type="ECO:0000256" key="5">
    <source>
        <dbReference type="ARBA" id="ARBA00022741"/>
    </source>
</evidence>
<dbReference type="PANTHER" id="PTHR43790">
    <property type="entry name" value="CARBOHYDRATE TRANSPORT ATP-BINDING PROTEIN MG119-RELATED"/>
    <property type="match status" value="1"/>
</dbReference>
<dbReference type="AlphaFoldDB" id="A0AB36TBA3"/>
<evidence type="ECO:0000259" key="9">
    <source>
        <dbReference type="PROSITE" id="PS50893"/>
    </source>
</evidence>
<dbReference type="GO" id="GO:0005524">
    <property type="term" value="F:ATP binding"/>
    <property type="evidence" value="ECO:0007669"/>
    <property type="project" value="UniProtKB-KW"/>
</dbReference>
<comment type="subcellular location">
    <subcellularLocation>
        <location evidence="1">Cell membrane</location>
        <topology evidence="1">Peripheral membrane protein</topology>
    </subcellularLocation>
</comment>
<dbReference type="SMART" id="SM00382">
    <property type="entry name" value="AAA"/>
    <property type="match status" value="2"/>
</dbReference>
<dbReference type="InterPro" id="IPR027417">
    <property type="entry name" value="P-loop_NTPase"/>
</dbReference>
<dbReference type="Pfam" id="PF00005">
    <property type="entry name" value="ABC_tran"/>
    <property type="match status" value="2"/>
</dbReference>
<dbReference type="InterPro" id="IPR017871">
    <property type="entry name" value="ABC_transporter-like_CS"/>
</dbReference>
<feature type="domain" description="ABC transporter" evidence="9">
    <location>
        <begin position="250"/>
        <end position="494"/>
    </location>
</feature>
<keyword evidence="8" id="KW-0472">Membrane</keyword>
<evidence type="ECO:0000256" key="3">
    <source>
        <dbReference type="ARBA" id="ARBA00022475"/>
    </source>
</evidence>
<dbReference type="GO" id="GO:0016887">
    <property type="term" value="F:ATP hydrolysis activity"/>
    <property type="evidence" value="ECO:0007669"/>
    <property type="project" value="InterPro"/>
</dbReference>
<dbReference type="InterPro" id="IPR003439">
    <property type="entry name" value="ABC_transporter-like_ATP-bd"/>
</dbReference>
<proteinExistence type="predicted"/>
<keyword evidence="3" id="KW-1003">Cell membrane</keyword>
<dbReference type="FunFam" id="3.40.50.300:FF:000127">
    <property type="entry name" value="Ribose import ATP-binding protein RbsA"/>
    <property type="match status" value="1"/>
</dbReference>
<name>A0AB36TBA3_ACETH</name>
<evidence type="ECO:0000256" key="8">
    <source>
        <dbReference type="ARBA" id="ARBA00023136"/>
    </source>
</evidence>
<dbReference type="PROSITE" id="PS50893">
    <property type="entry name" value="ABC_TRANSPORTER_2"/>
    <property type="match status" value="2"/>
</dbReference>
<evidence type="ECO:0000256" key="7">
    <source>
        <dbReference type="ARBA" id="ARBA00022967"/>
    </source>
</evidence>
<dbReference type="CDD" id="cd03216">
    <property type="entry name" value="ABC_Carb_Monos_I"/>
    <property type="match status" value="1"/>
</dbReference>
<evidence type="ECO:0000256" key="6">
    <source>
        <dbReference type="ARBA" id="ARBA00022840"/>
    </source>
</evidence>
<keyword evidence="7" id="KW-1278">Translocase</keyword>
<keyword evidence="2" id="KW-0813">Transport</keyword>
<reference evidence="10 11" key="1">
    <citation type="submission" date="2017-09" db="EMBL/GenBank/DDBJ databases">
        <title>Evaluation of Pacific Biosciences Sequencing Technology to Finishing C. thermocellum Genome Sequences.</title>
        <authorList>
            <person name="Brown S."/>
        </authorList>
    </citation>
    <scope>NUCLEOTIDE SEQUENCE [LARGE SCALE GENOMIC DNA]</scope>
    <source>
        <strain evidence="10 11">AD2</strain>
    </source>
</reference>
<keyword evidence="4" id="KW-0677">Repeat</keyword>
<keyword evidence="5" id="KW-0547">Nucleotide-binding</keyword>
<evidence type="ECO:0000313" key="10">
    <source>
        <dbReference type="EMBL" id="PFH01352.1"/>
    </source>
</evidence>
<evidence type="ECO:0000313" key="11">
    <source>
        <dbReference type="Proteomes" id="UP000223596"/>
    </source>
</evidence>
<dbReference type="InterPro" id="IPR050107">
    <property type="entry name" value="ABC_carbohydrate_import_ATPase"/>
</dbReference>
<gene>
    <name evidence="10" type="ORF">M972_1182</name>
</gene>
<evidence type="ECO:0000256" key="4">
    <source>
        <dbReference type="ARBA" id="ARBA00022737"/>
    </source>
</evidence>
<comment type="caution">
    <text evidence="10">The sequence shown here is derived from an EMBL/GenBank/DDBJ whole genome shotgun (WGS) entry which is preliminary data.</text>
</comment>
<organism evidence="10 11">
    <name type="scientific">Acetivibrio thermocellus AD2</name>
    <dbReference type="NCBI Taxonomy" id="1138384"/>
    <lineage>
        <taxon>Bacteria</taxon>
        <taxon>Bacillati</taxon>
        <taxon>Bacillota</taxon>
        <taxon>Clostridia</taxon>
        <taxon>Eubacteriales</taxon>
        <taxon>Oscillospiraceae</taxon>
        <taxon>Acetivibrio</taxon>
    </lineage>
</organism>
<dbReference type="PROSITE" id="PS00211">
    <property type="entry name" value="ABC_TRANSPORTER_1"/>
    <property type="match status" value="1"/>
</dbReference>
<dbReference type="InterPro" id="IPR003593">
    <property type="entry name" value="AAA+_ATPase"/>
</dbReference>
<dbReference type="SUPFAM" id="SSF52540">
    <property type="entry name" value="P-loop containing nucleoside triphosphate hydrolases"/>
    <property type="match status" value="2"/>
</dbReference>
<dbReference type="PANTHER" id="PTHR43790:SF9">
    <property type="entry name" value="GALACTOFURANOSE TRANSPORTER ATP-BINDING PROTEIN YTFR"/>
    <property type="match status" value="1"/>
</dbReference>
<protein>
    <submittedName>
        <fullName evidence="10">Cellooligosaccharide ABC transporter ATP-binding protein</fullName>
    </submittedName>
</protein>
<evidence type="ECO:0000256" key="1">
    <source>
        <dbReference type="ARBA" id="ARBA00004202"/>
    </source>
</evidence>
<dbReference type="EMBL" id="PDBW01000001">
    <property type="protein sequence ID" value="PFH01352.1"/>
    <property type="molecule type" value="Genomic_DNA"/>
</dbReference>
<feature type="domain" description="ABC transporter" evidence="9">
    <location>
        <begin position="6"/>
        <end position="241"/>
    </location>
</feature>
<dbReference type="Gene3D" id="3.40.50.300">
    <property type="entry name" value="P-loop containing nucleotide triphosphate hydrolases"/>
    <property type="match status" value="2"/>
</dbReference>
<keyword evidence="6 10" id="KW-0067">ATP-binding</keyword>
<dbReference type="Proteomes" id="UP000223596">
    <property type="component" value="Unassembled WGS sequence"/>
</dbReference>
<accession>A0AB36TBA3</accession>
<dbReference type="RefSeq" id="WP_003516409.1">
    <property type="nucleotide sequence ID" value="NZ_CP013828.1"/>
</dbReference>
<dbReference type="GO" id="GO:0005886">
    <property type="term" value="C:plasma membrane"/>
    <property type="evidence" value="ECO:0007669"/>
    <property type="project" value="UniProtKB-SubCell"/>
</dbReference>